<dbReference type="InterPro" id="IPR000305">
    <property type="entry name" value="GIY-YIG_endonuc"/>
</dbReference>
<dbReference type="Pfam" id="PF08459">
    <property type="entry name" value="UvrC_RNaseH_dom"/>
    <property type="match status" value="1"/>
</dbReference>
<keyword evidence="2" id="KW-0227">DNA damage</keyword>
<dbReference type="InterPro" id="IPR001943">
    <property type="entry name" value="UVR_dom"/>
</dbReference>
<dbReference type="SMART" id="SM00465">
    <property type="entry name" value="GIYc"/>
    <property type="match status" value="1"/>
</dbReference>
<dbReference type="SUPFAM" id="SSF46600">
    <property type="entry name" value="C-terminal UvrC-binding domain of UvrB"/>
    <property type="match status" value="1"/>
</dbReference>
<keyword evidence="5" id="KW-0234">DNA repair</keyword>
<feature type="domain" description="UVR" evidence="6">
    <location>
        <begin position="204"/>
        <end position="239"/>
    </location>
</feature>
<dbReference type="PROSITE" id="PS50164">
    <property type="entry name" value="GIY_YIG"/>
    <property type="match status" value="1"/>
</dbReference>
<dbReference type="InterPro" id="IPR038476">
    <property type="entry name" value="UvrC_RNase_H_dom_sf"/>
</dbReference>
<dbReference type="GO" id="GO:0009380">
    <property type="term" value="C:excinuclease repair complex"/>
    <property type="evidence" value="ECO:0007669"/>
    <property type="project" value="TreeGrafter"/>
</dbReference>
<dbReference type="PROSITE" id="PS50165">
    <property type="entry name" value="UVRC"/>
    <property type="match status" value="1"/>
</dbReference>
<protein>
    <recommendedName>
        <fullName evidence="11">Excinuclease ABC subunit C</fullName>
    </recommendedName>
</protein>
<dbReference type="GO" id="GO:0006289">
    <property type="term" value="P:nucleotide-excision repair"/>
    <property type="evidence" value="ECO:0007669"/>
    <property type="project" value="InterPro"/>
</dbReference>
<comment type="caution">
    <text evidence="9">The sequence shown here is derived from an EMBL/GenBank/DDBJ whole genome shotgun (WGS) entry which is preliminary data.</text>
</comment>
<evidence type="ECO:0000256" key="3">
    <source>
        <dbReference type="ARBA" id="ARBA00022769"/>
    </source>
</evidence>
<evidence type="ECO:0000259" key="7">
    <source>
        <dbReference type="PROSITE" id="PS50164"/>
    </source>
</evidence>
<evidence type="ECO:0000313" key="9">
    <source>
        <dbReference type="EMBL" id="OGG00768.1"/>
    </source>
</evidence>
<dbReference type="InterPro" id="IPR035901">
    <property type="entry name" value="GIY-YIG_endonuc_sf"/>
</dbReference>
<evidence type="ECO:0000256" key="2">
    <source>
        <dbReference type="ARBA" id="ARBA00022763"/>
    </source>
</evidence>
<dbReference type="GO" id="GO:0009381">
    <property type="term" value="F:excinuclease ABC activity"/>
    <property type="evidence" value="ECO:0007669"/>
    <property type="project" value="InterPro"/>
</dbReference>
<name>A0A1F5YKM5_9BACT</name>
<evidence type="ECO:0000259" key="8">
    <source>
        <dbReference type="PROSITE" id="PS50165"/>
    </source>
</evidence>
<feature type="domain" description="UvrC family homology region profile" evidence="8">
    <location>
        <begin position="263"/>
        <end position="367"/>
    </location>
</feature>
<dbReference type="Gene3D" id="3.40.1440.10">
    <property type="entry name" value="GIY-YIG endonuclease"/>
    <property type="match status" value="1"/>
</dbReference>
<dbReference type="PANTHER" id="PTHR30562:SF1">
    <property type="entry name" value="UVRABC SYSTEM PROTEIN C"/>
    <property type="match status" value="1"/>
</dbReference>
<accession>A0A1F5YKM5</accession>
<dbReference type="Gene3D" id="4.10.860.10">
    <property type="entry name" value="UVR domain"/>
    <property type="match status" value="1"/>
</dbReference>
<organism evidence="9 10">
    <name type="scientific">Candidatus Gottesmanbacteria bacterium RBG_16_38_7b</name>
    <dbReference type="NCBI Taxonomy" id="1798372"/>
    <lineage>
        <taxon>Bacteria</taxon>
        <taxon>Candidatus Gottesmaniibacteriota</taxon>
    </lineage>
</organism>
<evidence type="ECO:0000256" key="1">
    <source>
        <dbReference type="ARBA" id="ARBA00022490"/>
    </source>
</evidence>
<evidence type="ECO:0000259" key="6">
    <source>
        <dbReference type="PROSITE" id="PS50151"/>
    </source>
</evidence>
<dbReference type="Gene3D" id="3.30.420.340">
    <property type="entry name" value="UvrC, RNAse H endonuclease domain"/>
    <property type="match status" value="1"/>
</dbReference>
<evidence type="ECO:0008006" key="11">
    <source>
        <dbReference type="Google" id="ProtNLM"/>
    </source>
</evidence>
<sequence length="438" mass="51337">MNYSPHKLSALPQTSGVYLFKDMDKSIIYIGKAVNLKKRISSYFRRNIINGKLEIIASTTRYINTIEVRSEFEALLLEARLIKKHKPKYNIILRNGKSYIYILITNEAFPRLLISRKTGQKGSIFGPFPSSRIVREIIGDLRRIFPFCTQKLPAKRVCFYHHLGLCRPCPAEIIKAEEPKHSKLKKEYLRNIISIKKILSGYTDKVIKNLQSDMNNTSRSHEFEKAAQTRDRIGKLNILQTGNYRFIDEYLENPDFAVNSWKAEQINLTELLKKYLNISSEIKSIECYDISNIQGKFATGSMITFYQGKPDKSRYRHFRIKKLVTPNDLEMLKEVFYRRLKHLEWPLADLIMVDGGQQQLTILLQALAHHHLDKPAIALAKRFEEIYIYVNRHFLSVRLKKDSPALNLIKRIRDEAHRFALNYHQKLRIKYLLELLHN</sequence>
<feature type="domain" description="GIY-YIG" evidence="7">
    <location>
        <begin position="13"/>
        <end position="91"/>
    </location>
</feature>
<evidence type="ECO:0000313" key="10">
    <source>
        <dbReference type="Proteomes" id="UP000177396"/>
    </source>
</evidence>
<keyword evidence="3" id="KW-0228">DNA excision</keyword>
<dbReference type="PROSITE" id="PS50151">
    <property type="entry name" value="UVR"/>
    <property type="match status" value="1"/>
</dbReference>
<evidence type="ECO:0000256" key="4">
    <source>
        <dbReference type="ARBA" id="ARBA00022881"/>
    </source>
</evidence>
<dbReference type="Pfam" id="PF02151">
    <property type="entry name" value="UVR"/>
    <property type="match status" value="1"/>
</dbReference>
<keyword evidence="1" id="KW-0963">Cytoplasm</keyword>
<dbReference type="SUPFAM" id="SSF82771">
    <property type="entry name" value="GIY-YIG endonuclease"/>
    <property type="match status" value="1"/>
</dbReference>
<gene>
    <name evidence="9" type="ORF">A2153_01260</name>
</gene>
<reference evidence="9 10" key="1">
    <citation type="journal article" date="2016" name="Nat. Commun.">
        <title>Thousands of microbial genomes shed light on interconnected biogeochemical processes in an aquifer system.</title>
        <authorList>
            <person name="Anantharaman K."/>
            <person name="Brown C.T."/>
            <person name="Hug L.A."/>
            <person name="Sharon I."/>
            <person name="Castelle C.J."/>
            <person name="Probst A.J."/>
            <person name="Thomas B.C."/>
            <person name="Singh A."/>
            <person name="Wilkins M.J."/>
            <person name="Karaoz U."/>
            <person name="Brodie E.L."/>
            <person name="Williams K.H."/>
            <person name="Hubbard S.S."/>
            <person name="Banfield J.F."/>
        </authorList>
    </citation>
    <scope>NUCLEOTIDE SEQUENCE [LARGE SCALE GENOMIC DNA]</scope>
</reference>
<dbReference type="FunFam" id="3.40.1440.10:FF:000001">
    <property type="entry name" value="UvrABC system protein C"/>
    <property type="match status" value="1"/>
</dbReference>
<proteinExistence type="predicted"/>
<dbReference type="InterPro" id="IPR036876">
    <property type="entry name" value="UVR_dom_sf"/>
</dbReference>
<dbReference type="Pfam" id="PF01541">
    <property type="entry name" value="GIY-YIG"/>
    <property type="match status" value="1"/>
</dbReference>
<dbReference type="InterPro" id="IPR047296">
    <property type="entry name" value="GIY-YIG_UvrC_Cho"/>
</dbReference>
<dbReference type="InterPro" id="IPR050066">
    <property type="entry name" value="UvrABC_protein_C"/>
</dbReference>
<dbReference type="PANTHER" id="PTHR30562">
    <property type="entry name" value="UVRC/OXIDOREDUCTASE"/>
    <property type="match status" value="1"/>
</dbReference>
<evidence type="ECO:0000256" key="5">
    <source>
        <dbReference type="ARBA" id="ARBA00023204"/>
    </source>
</evidence>
<keyword evidence="4" id="KW-0267">Excision nuclease</keyword>
<dbReference type="InterPro" id="IPR001162">
    <property type="entry name" value="UvrC_RNase_H_dom"/>
</dbReference>
<dbReference type="Proteomes" id="UP000177396">
    <property type="component" value="Unassembled WGS sequence"/>
</dbReference>
<dbReference type="CDD" id="cd10434">
    <property type="entry name" value="GIY-YIG_UvrC_Cho"/>
    <property type="match status" value="1"/>
</dbReference>
<dbReference type="EMBL" id="MFJB01000014">
    <property type="protein sequence ID" value="OGG00768.1"/>
    <property type="molecule type" value="Genomic_DNA"/>
</dbReference>
<dbReference type="AlphaFoldDB" id="A0A1F5YKM5"/>